<keyword evidence="1" id="KW-0489">Methyltransferase</keyword>
<dbReference type="EMBL" id="LBHC01000001">
    <property type="protein sequence ID" value="KLE32886.1"/>
    <property type="molecule type" value="Genomic_DNA"/>
</dbReference>
<sequence length="249" mass="26885">MTNAPPIIFSQQRKQARRERASAIFEQGASDWFLLDHMVEDAVERLAFMRHDPVDVFLDGTGSQLLVSKLPGDQRSFTPVPHDLDSPPPVQSASFDLVASINALDTVNDLPGALIQMRELLRPGGVALASFVGGTSLPALRRAMFEAEPDRPAARIHPMIDPRSCPGLLSRAGWRNPVVDSYVLTVRYSSLASLLADLRGQALGSVLANPGPPLGKAAYARAQQAFMAQADEDGKVSETFEIVALTGSR</sequence>
<dbReference type="InterPro" id="IPR029063">
    <property type="entry name" value="SAM-dependent_MTases_sf"/>
</dbReference>
<gene>
    <name evidence="3" type="ORF">AAW01_02375</name>
</gene>
<dbReference type="AlphaFoldDB" id="A0A0G9MQ75"/>
<dbReference type="Gene3D" id="3.40.50.150">
    <property type="entry name" value="Vaccinia Virus protein VP39"/>
    <property type="match status" value="1"/>
</dbReference>
<dbReference type="PANTHER" id="PTHR13090">
    <property type="entry name" value="ARGININE-HYDROXYLASE NDUFAF5, MITOCHONDRIAL"/>
    <property type="match status" value="1"/>
</dbReference>
<evidence type="ECO:0000256" key="1">
    <source>
        <dbReference type="ARBA" id="ARBA00022603"/>
    </source>
</evidence>
<dbReference type="GO" id="GO:0008757">
    <property type="term" value="F:S-adenosylmethionine-dependent methyltransferase activity"/>
    <property type="evidence" value="ECO:0007669"/>
    <property type="project" value="InterPro"/>
</dbReference>
<dbReference type="SUPFAM" id="SSF53335">
    <property type="entry name" value="S-adenosyl-L-methionine-dependent methyltransferases"/>
    <property type="match status" value="1"/>
</dbReference>
<dbReference type="GO" id="GO:0032259">
    <property type="term" value="P:methylation"/>
    <property type="evidence" value="ECO:0007669"/>
    <property type="project" value="UniProtKB-KW"/>
</dbReference>
<accession>A0A0G9MQ75</accession>
<dbReference type="STRING" id="502682.BMF35_a1896"/>
<dbReference type="InterPro" id="IPR013216">
    <property type="entry name" value="Methyltransf_11"/>
</dbReference>
<comment type="caution">
    <text evidence="3">The sequence shown here is derived from an EMBL/GenBank/DDBJ whole genome shotgun (WGS) entry which is preliminary data.</text>
</comment>
<evidence type="ECO:0000313" key="4">
    <source>
        <dbReference type="Proteomes" id="UP000053070"/>
    </source>
</evidence>
<dbReference type="OrthoDB" id="9793723at2"/>
<dbReference type="PANTHER" id="PTHR13090:SF1">
    <property type="entry name" value="ARGININE-HYDROXYLASE NDUFAF5, MITOCHONDRIAL"/>
    <property type="match status" value="1"/>
</dbReference>
<proteinExistence type="predicted"/>
<dbReference type="PATRIC" id="fig|502682.8.peg.485"/>
<reference evidence="3 4" key="1">
    <citation type="submission" date="2015-04" db="EMBL/GenBank/DDBJ databases">
        <title>The draft genome sequence of Erythrobacr gangjinensis K7-2.</title>
        <authorList>
            <person name="Zhuang L."/>
            <person name="Liu Y."/>
            <person name="Shao Z."/>
        </authorList>
    </citation>
    <scope>NUCLEOTIDE SEQUENCE [LARGE SCALE GENOMIC DNA]</scope>
    <source>
        <strain evidence="3 4">K7-2</strain>
    </source>
</reference>
<dbReference type="Proteomes" id="UP000053070">
    <property type="component" value="Unassembled WGS sequence"/>
</dbReference>
<evidence type="ECO:0000256" key="2">
    <source>
        <dbReference type="ARBA" id="ARBA00022679"/>
    </source>
</evidence>
<dbReference type="Pfam" id="PF08241">
    <property type="entry name" value="Methyltransf_11"/>
    <property type="match status" value="1"/>
</dbReference>
<keyword evidence="4" id="KW-1185">Reference proteome</keyword>
<dbReference type="RefSeq" id="WP_047005735.1">
    <property type="nucleotide sequence ID" value="NZ_CP018097.1"/>
</dbReference>
<organism evidence="3 4">
    <name type="scientific">Aurantiacibacter gangjinensis</name>
    <dbReference type="NCBI Taxonomy" id="502682"/>
    <lineage>
        <taxon>Bacteria</taxon>
        <taxon>Pseudomonadati</taxon>
        <taxon>Pseudomonadota</taxon>
        <taxon>Alphaproteobacteria</taxon>
        <taxon>Sphingomonadales</taxon>
        <taxon>Erythrobacteraceae</taxon>
        <taxon>Aurantiacibacter</taxon>
    </lineage>
</organism>
<dbReference type="InterPro" id="IPR050602">
    <property type="entry name" value="Malonyl-ACP_OMT"/>
</dbReference>
<evidence type="ECO:0000313" key="3">
    <source>
        <dbReference type="EMBL" id="KLE32886.1"/>
    </source>
</evidence>
<dbReference type="KEGG" id="egn:BMF35_a1896"/>
<protein>
    <submittedName>
        <fullName evidence="3">Uncharacterized protein</fullName>
    </submittedName>
</protein>
<keyword evidence="2" id="KW-0808">Transferase</keyword>
<name>A0A0G9MQ75_9SPHN</name>